<feature type="region of interest" description="Disordered" evidence="1">
    <location>
        <begin position="1"/>
        <end position="22"/>
    </location>
</feature>
<evidence type="ECO:0000256" key="1">
    <source>
        <dbReference type="SAM" id="MobiDB-lite"/>
    </source>
</evidence>
<evidence type="ECO:0000313" key="2">
    <source>
        <dbReference type="EMBL" id="CAG5020265.1"/>
    </source>
</evidence>
<gene>
    <name evidence="2" type="ORF">PAPOLLO_LOCUS17243</name>
</gene>
<proteinExistence type="predicted"/>
<organism evidence="2 3">
    <name type="scientific">Parnassius apollo</name>
    <name type="common">Apollo butterfly</name>
    <name type="synonym">Papilio apollo</name>
    <dbReference type="NCBI Taxonomy" id="110799"/>
    <lineage>
        <taxon>Eukaryota</taxon>
        <taxon>Metazoa</taxon>
        <taxon>Ecdysozoa</taxon>
        <taxon>Arthropoda</taxon>
        <taxon>Hexapoda</taxon>
        <taxon>Insecta</taxon>
        <taxon>Pterygota</taxon>
        <taxon>Neoptera</taxon>
        <taxon>Endopterygota</taxon>
        <taxon>Lepidoptera</taxon>
        <taxon>Glossata</taxon>
        <taxon>Ditrysia</taxon>
        <taxon>Papilionoidea</taxon>
        <taxon>Papilionidae</taxon>
        <taxon>Parnassiinae</taxon>
        <taxon>Parnassini</taxon>
        <taxon>Parnassius</taxon>
        <taxon>Parnassius</taxon>
    </lineage>
</organism>
<dbReference type="EMBL" id="CAJQZP010001135">
    <property type="protein sequence ID" value="CAG5020265.1"/>
    <property type="molecule type" value="Genomic_DNA"/>
</dbReference>
<dbReference type="Proteomes" id="UP000691718">
    <property type="component" value="Unassembled WGS sequence"/>
</dbReference>
<reference evidence="2" key="1">
    <citation type="submission" date="2021-04" db="EMBL/GenBank/DDBJ databases">
        <authorList>
            <person name="Tunstrom K."/>
        </authorList>
    </citation>
    <scope>NUCLEOTIDE SEQUENCE</scope>
</reference>
<accession>A0A8S3XHE3</accession>
<dbReference type="AlphaFoldDB" id="A0A8S3XHE3"/>
<protein>
    <submittedName>
        <fullName evidence="2">(apollo) hypothetical protein</fullName>
    </submittedName>
</protein>
<name>A0A8S3XHE3_PARAO</name>
<keyword evidence="3" id="KW-1185">Reference proteome</keyword>
<feature type="compositionally biased region" description="Basic and acidic residues" evidence="1">
    <location>
        <begin position="1"/>
        <end position="11"/>
    </location>
</feature>
<feature type="region of interest" description="Disordered" evidence="1">
    <location>
        <begin position="119"/>
        <end position="138"/>
    </location>
</feature>
<evidence type="ECO:0000313" key="3">
    <source>
        <dbReference type="Proteomes" id="UP000691718"/>
    </source>
</evidence>
<sequence>MFSSKTEEKRLTSTRCPPSLIVSGPPESPLHVLLPPEPLVHSVDAITVEPPNERWQTALLLTVEIDSANGYYSDVIVQCGGVVAAVGLDVAGGDPGAAGEETRGAQHHGELARPIAAVPPAVPRRHQARVGQQRGAAD</sequence>
<comment type="caution">
    <text evidence="2">The sequence shown here is derived from an EMBL/GenBank/DDBJ whole genome shotgun (WGS) entry which is preliminary data.</text>
</comment>